<dbReference type="GO" id="GO:0010181">
    <property type="term" value="F:FMN binding"/>
    <property type="evidence" value="ECO:0007669"/>
    <property type="project" value="InterPro"/>
</dbReference>
<protein>
    <submittedName>
        <fullName evidence="4">FMN-binding domain protein</fullName>
    </submittedName>
</protein>
<feature type="region of interest" description="Disordered" evidence="1">
    <location>
        <begin position="25"/>
        <end position="76"/>
    </location>
</feature>
<gene>
    <name evidence="4" type="ordered locus">Amet_1384</name>
</gene>
<sequence>MKKKQILTLLLIMVLVMVLTIGCQPAEEPAPTPDPDPVPDQEEPTEDPEDDEAQEPMTYEDGTYTHEEPDADDRGWTARIEITVDNGEITEVMYDEFDEEGMPKTEDDDYNERWEAQAGISAPEAFPALQDELIQAQSVEGIDVISGATQATERFKEVAAEALEGGVQE</sequence>
<evidence type="ECO:0000259" key="3">
    <source>
        <dbReference type="SMART" id="SM00900"/>
    </source>
</evidence>
<dbReference type="SMART" id="SM00900">
    <property type="entry name" value="FMN_bind"/>
    <property type="match status" value="1"/>
</dbReference>
<dbReference type="HOGENOM" id="CLU_119924_1_1_9"/>
<evidence type="ECO:0000256" key="1">
    <source>
        <dbReference type="SAM" id="MobiDB-lite"/>
    </source>
</evidence>
<feature type="domain" description="FMN-binding" evidence="3">
    <location>
        <begin position="75"/>
        <end position="166"/>
    </location>
</feature>
<dbReference type="Proteomes" id="UP000001572">
    <property type="component" value="Chromosome"/>
</dbReference>
<dbReference type="Gene3D" id="3.90.1010.20">
    <property type="match status" value="1"/>
</dbReference>
<dbReference type="eggNOG" id="COG4939">
    <property type="taxonomic scope" value="Bacteria"/>
</dbReference>
<feature type="signal peptide" evidence="2">
    <location>
        <begin position="1"/>
        <end position="26"/>
    </location>
</feature>
<dbReference type="STRING" id="293826.Amet_1384"/>
<proteinExistence type="predicted"/>
<reference evidence="5" key="1">
    <citation type="journal article" date="2016" name="Genome Announc.">
        <title>Complete genome sequence of Alkaliphilus metalliredigens strain QYMF, an alkaliphilic and metal-reducing bacterium isolated from borax-contaminated leachate ponds.</title>
        <authorList>
            <person name="Hwang C."/>
            <person name="Copeland A."/>
            <person name="Lucas S."/>
            <person name="Lapidus A."/>
            <person name="Barry K."/>
            <person name="Detter J.C."/>
            <person name="Glavina Del Rio T."/>
            <person name="Hammon N."/>
            <person name="Israni S."/>
            <person name="Dalin E."/>
            <person name="Tice H."/>
            <person name="Pitluck S."/>
            <person name="Chertkov O."/>
            <person name="Brettin T."/>
            <person name="Bruce D."/>
            <person name="Han C."/>
            <person name="Schmutz J."/>
            <person name="Larimer F."/>
            <person name="Land M.L."/>
            <person name="Hauser L."/>
            <person name="Kyrpides N."/>
            <person name="Mikhailova N."/>
            <person name="Ye Q."/>
            <person name="Zhou J."/>
            <person name="Richardson P."/>
            <person name="Fields M.W."/>
        </authorList>
    </citation>
    <scope>NUCLEOTIDE SEQUENCE [LARGE SCALE GENOMIC DNA]</scope>
    <source>
        <strain evidence="5">QYMF</strain>
    </source>
</reference>
<dbReference type="KEGG" id="amt:Amet_1384"/>
<dbReference type="GO" id="GO:0016020">
    <property type="term" value="C:membrane"/>
    <property type="evidence" value="ECO:0007669"/>
    <property type="project" value="InterPro"/>
</dbReference>
<evidence type="ECO:0000313" key="4">
    <source>
        <dbReference type="EMBL" id="ABR47584.1"/>
    </source>
</evidence>
<dbReference type="PROSITE" id="PS51257">
    <property type="entry name" value="PROKAR_LIPOPROTEIN"/>
    <property type="match status" value="1"/>
</dbReference>
<organism evidence="4 5">
    <name type="scientific">Alkaliphilus metalliredigens (strain QYMF)</name>
    <dbReference type="NCBI Taxonomy" id="293826"/>
    <lineage>
        <taxon>Bacteria</taxon>
        <taxon>Bacillati</taxon>
        <taxon>Bacillota</taxon>
        <taxon>Clostridia</taxon>
        <taxon>Peptostreptococcales</taxon>
        <taxon>Natronincolaceae</taxon>
        <taxon>Alkaliphilus</taxon>
    </lineage>
</organism>
<keyword evidence="2" id="KW-0732">Signal</keyword>
<evidence type="ECO:0000313" key="5">
    <source>
        <dbReference type="Proteomes" id="UP000001572"/>
    </source>
</evidence>
<dbReference type="InterPro" id="IPR007329">
    <property type="entry name" value="FMN-bd"/>
</dbReference>
<feature type="chain" id="PRO_5002700626" evidence="2">
    <location>
        <begin position="27"/>
        <end position="169"/>
    </location>
</feature>
<accession>A6TN16</accession>
<feature type="compositionally biased region" description="Acidic residues" evidence="1">
    <location>
        <begin position="37"/>
        <end position="54"/>
    </location>
</feature>
<dbReference type="AlphaFoldDB" id="A6TN16"/>
<evidence type="ECO:0000256" key="2">
    <source>
        <dbReference type="SAM" id="SignalP"/>
    </source>
</evidence>
<dbReference type="Pfam" id="PF04205">
    <property type="entry name" value="FMN_bind"/>
    <property type="match status" value="1"/>
</dbReference>
<keyword evidence="5" id="KW-1185">Reference proteome</keyword>
<feature type="compositionally biased region" description="Basic and acidic residues" evidence="1">
    <location>
        <begin position="63"/>
        <end position="76"/>
    </location>
</feature>
<dbReference type="EMBL" id="CP000724">
    <property type="protein sequence ID" value="ABR47584.1"/>
    <property type="molecule type" value="Genomic_DNA"/>
</dbReference>
<name>A6TN16_ALKMQ</name>